<protein>
    <submittedName>
        <fullName evidence="7">Permease YjgP/YjgQ family protein</fullName>
    </submittedName>
</protein>
<dbReference type="HOGENOM" id="CLU_728954_0_0_0"/>
<keyword evidence="8" id="KW-1185">Reference proteome</keyword>
<accession>E8QXW3</accession>
<dbReference type="InParanoid" id="E8QXW3"/>
<keyword evidence="2" id="KW-1003">Cell membrane</keyword>
<gene>
    <name evidence="7" type="ordered locus">Isop_0347</name>
</gene>
<proteinExistence type="predicted"/>
<dbReference type="GO" id="GO:0043190">
    <property type="term" value="C:ATP-binding cassette (ABC) transporter complex"/>
    <property type="evidence" value="ECO:0007669"/>
    <property type="project" value="TreeGrafter"/>
</dbReference>
<feature type="transmembrane region" description="Helical" evidence="6">
    <location>
        <begin position="369"/>
        <end position="389"/>
    </location>
</feature>
<dbReference type="RefSeq" id="WP_013563231.1">
    <property type="nucleotide sequence ID" value="NC_014962.1"/>
</dbReference>
<evidence type="ECO:0000256" key="3">
    <source>
        <dbReference type="ARBA" id="ARBA00022692"/>
    </source>
</evidence>
<evidence type="ECO:0000313" key="7">
    <source>
        <dbReference type="EMBL" id="ADV60942.1"/>
    </source>
</evidence>
<feature type="transmembrane region" description="Helical" evidence="6">
    <location>
        <begin position="311"/>
        <end position="330"/>
    </location>
</feature>
<dbReference type="KEGG" id="ipa:Isop_0347"/>
<dbReference type="InterPro" id="IPR005495">
    <property type="entry name" value="LptG/LptF_permease"/>
</dbReference>
<dbReference type="PANTHER" id="PTHR33529:SF2">
    <property type="entry name" value="LIPOPOLYSACCHARIDE EXPORT SYSTEM PERMEASE PROTEIN LPTG"/>
    <property type="match status" value="1"/>
</dbReference>
<comment type="subcellular location">
    <subcellularLocation>
        <location evidence="1">Cell membrane</location>
        <topology evidence="1">Multi-pass membrane protein</topology>
    </subcellularLocation>
</comment>
<dbReference type="EMBL" id="CP002353">
    <property type="protein sequence ID" value="ADV60942.1"/>
    <property type="molecule type" value="Genomic_DNA"/>
</dbReference>
<evidence type="ECO:0000313" key="8">
    <source>
        <dbReference type="Proteomes" id="UP000008631"/>
    </source>
</evidence>
<keyword evidence="5 6" id="KW-0472">Membrane</keyword>
<dbReference type="GO" id="GO:0015920">
    <property type="term" value="P:lipopolysaccharide transport"/>
    <property type="evidence" value="ECO:0007669"/>
    <property type="project" value="TreeGrafter"/>
</dbReference>
<feature type="transmembrane region" description="Helical" evidence="6">
    <location>
        <begin position="336"/>
        <end position="357"/>
    </location>
</feature>
<keyword evidence="3 6" id="KW-0812">Transmembrane</keyword>
<dbReference type="PANTHER" id="PTHR33529">
    <property type="entry name" value="SLR0882 PROTEIN-RELATED"/>
    <property type="match status" value="1"/>
</dbReference>
<feature type="transmembrane region" description="Helical" evidence="6">
    <location>
        <begin position="12"/>
        <end position="34"/>
    </location>
</feature>
<dbReference type="STRING" id="575540.Isop_0347"/>
<dbReference type="Pfam" id="PF03739">
    <property type="entry name" value="LptF_LptG"/>
    <property type="match status" value="2"/>
</dbReference>
<name>E8QXW3_ISOPI</name>
<reference evidence="7 8" key="2">
    <citation type="journal article" date="2011" name="Stand. Genomic Sci.">
        <title>Complete genome sequence of Isosphaera pallida type strain (IS1B).</title>
        <authorList>
            <consortium name="US DOE Joint Genome Institute (JGI-PGF)"/>
            <person name="Goker M."/>
            <person name="Cleland D."/>
            <person name="Saunders E."/>
            <person name="Lapidus A."/>
            <person name="Nolan M."/>
            <person name="Lucas S."/>
            <person name="Hammon N."/>
            <person name="Deshpande S."/>
            <person name="Cheng J.F."/>
            <person name="Tapia R."/>
            <person name="Han C."/>
            <person name="Goodwin L."/>
            <person name="Pitluck S."/>
            <person name="Liolios K."/>
            <person name="Pagani I."/>
            <person name="Ivanova N."/>
            <person name="Mavromatis K."/>
            <person name="Pati A."/>
            <person name="Chen A."/>
            <person name="Palaniappan K."/>
            <person name="Land M."/>
            <person name="Hauser L."/>
            <person name="Chang Y.J."/>
            <person name="Jeffries C.D."/>
            <person name="Detter J.C."/>
            <person name="Beck B."/>
            <person name="Woyke T."/>
            <person name="Bristow J."/>
            <person name="Eisen J.A."/>
            <person name="Markowitz V."/>
            <person name="Hugenholtz P."/>
            <person name="Kyrpides N.C."/>
            <person name="Klenk H.P."/>
        </authorList>
    </citation>
    <scope>NUCLEOTIDE SEQUENCE [LARGE SCALE GENOMIC DNA]</scope>
    <source>
        <strain evidence="8">ATCC 43644 / DSM 9630 / IS1B</strain>
    </source>
</reference>
<keyword evidence="4 6" id="KW-1133">Transmembrane helix</keyword>
<reference key="1">
    <citation type="submission" date="2010-11" db="EMBL/GenBank/DDBJ databases">
        <title>The complete sequence of chromosome of Isophaera pallida ATCC 43644.</title>
        <authorList>
            <consortium name="US DOE Joint Genome Institute (JGI-PGF)"/>
            <person name="Lucas S."/>
            <person name="Copeland A."/>
            <person name="Lapidus A."/>
            <person name="Bruce D."/>
            <person name="Goodwin L."/>
            <person name="Pitluck S."/>
            <person name="Kyrpides N."/>
            <person name="Mavromatis K."/>
            <person name="Pagani I."/>
            <person name="Ivanova N."/>
            <person name="Saunders E."/>
            <person name="Brettin T."/>
            <person name="Detter J.C."/>
            <person name="Han C."/>
            <person name="Tapia R."/>
            <person name="Land M."/>
            <person name="Hauser L."/>
            <person name="Markowitz V."/>
            <person name="Cheng J.-F."/>
            <person name="Hugenholtz P."/>
            <person name="Woyke T."/>
            <person name="Wu D."/>
            <person name="Eisen J.A."/>
        </authorList>
    </citation>
    <scope>NUCLEOTIDE SEQUENCE</scope>
    <source>
        <strain>ATCC 43644</strain>
    </source>
</reference>
<evidence type="ECO:0000256" key="1">
    <source>
        <dbReference type="ARBA" id="ARBA00004651"/>
    </source>
</evidence>
<sequence>MVPRIRILDRQRYWSFVKAYVICFSSLVGLYIVIHAFANVDEFGKAAPGLMGVVRAMGFYYLIRISQYYDQLCGVIAMMAAIFTVTFMQKDNQLVAMLAAGISTHRAIRPVLVCSVLVSLLAVINQELILPRFQTELSLKPDDDGKRPLPVSNLYDLNEIPIHGRKADRARRAMILNATLPIGLTGTLRELEARDALHIPHDHPTAPLKGGWLLRGATISPPLEEDEVGPLKKLSRHELNGFPPSTLSQAELGGSDEQSYFFFTNITFEMLTRDPKEWMQYASSGQLIAALGDPSNAADHLAISIQLHQRLLRPFLSLALLCAVLPSVLGGPNRNMFISLGYALGTTALFYGGLFLFQYLATRGAISPIDAAFAPLAVFSLLAAMRWSAIRT</sequence>
<feature type="transmembrane region" description="Helical" evidence="6">
    <location>
        <begin position="68"/>
        <end position="87"/>
    </location>
</feature>
<evidence type="ECO:0000256" key="6">
    <source>
        <dbReference type="SAM" id="Phobius"/>
    </source>
</evidence>
<evidence type="ECO:0000256" key="5">
    <source>
        <dbReference type="ARBA" id="ARBA00023136"/>
    </source>
</evidence>
<evidence type="ECO:0000256" key="2">
    <source>
        <dbReference type="ARBA" id="ARBA00022475"/>
    </source>
</evidence>
<dbReference type="Proteomes" id="UP000008631">
    <property type="component" value="Chromosome"/>
</dbReference>
<dbReference type="AlphaFoldDB" id="E8QXW3"/>
<feature type="transmembrane region" description="Helical" evidence="6">
    <location>
        <begin position="107"/>
        <end position="124"/>
    </location>
</feature>
<organism evidence="7 8">
    <name type="scientific">Isosphaera pallida (strain ATCC 43644 / DSM 9630 / IS1B)</name>
    <dbReference type="NCBI Taxonomy" id="575540"/>
    <lineage>
        <taxon>Bacteria</taxon>
        <taxon>Pseudomonadati</taxon>
        <taxon>Planctomycetota</taxon>
        <taxon>Planctomycetia</taxon>
        <taxon>Isosphaerales</taxon>
        <taxon>Isosphaeraceae</taxon>
        <taxon>Isosphaera</taxon>
    </lineage>
</organism>
<dbReference type="eggNOG" id="COG0795">
    <property type="taxonomic scope" value="Bacteria"/>
</dbReference>
<evidence type="ECO:0000256" key="4">
    <source>
        <dbReference type="ARBA" id="ARBA00022989"/>
    </source>
</evidence>